<protein>
    <submittedName>
        <fullName evidence="5">GntR family transcriptional regulator</fullName>
    </submittedName>
</protein>
<dbReference type="Gene3D" id="1.20.120.530">
    <property type="entry name" value="GntR ligand-binding domain-like"/>
    <property type="match status" value="1"/>
</dbReference>
<dbReference type="SUPFAM" id="SSF46785">
    <property type="entry name" value="Winged helix' DNA-binding domain"/>
    <property type="match status" value="1"/>
</dbReference>
<dbReference type="Pfam" id="PF07729">
    <property type="entry name" value="FCD"/>
    <property type="match status" value="1"/>
</dbReference>
<dbReference type="Gene3D" id="1.10.10.10">
    <property type="entry name" value="Winged helix-like DNA-binding domain superfamily/Winged helix DNA-binding domain"/>
    <property type="match status" value="1"/>
</dbReference>
<dbReference type="PROSITE" id="PS50949">
    <property type="entry name" value="HTH_GNTR"/>
    <property type="match status" value="1"/>
</dbReference>
<evidence type="ECO:0000259" key="4">
    <source>
        <dbReference type="PROSITE" id="PS50949"/>
    </source>
</evidence>
<dbReference type="EMBL" id="JACTUZ010000003">
    <property type="protein sequence ID" value="MBC9175690.1"/>
    <property type="molecule type" value="Genomic_DNA"/>
</dbReference>
<reference evidence="5 6" key="1">
    <citation type="journal article" date="2009" name="Int. J. Syst. Evol. Microbiol.">
        <title>Transfer of Teichococcus ludipueritiae and Muricoccus roseus to the genus Roseomonas, as Roseomonas ludipueritiae comb. nov. and Roseomonas rosea comb. nov., respectively, and emended description of the genus Roseomonas.</title>
        <authorList>
            <person name="Sanchez-Porro C."/>
            <person name="Gallego V."/>
            <person name="Busse H.J."/>
            <person name="Kampfer P."/>
            <person name="Ventosa A."/>
        </authorList>
    </citation>
    <scope>NUCLEOTIDE SEQUENCE [LARGE SCALE GENOMIC DNA]</scope>
    <source>
        <strain evidence="5 6">DSM 14915</strain>
    </source>
</reference>
<evidence type="ECO:0000256" key="2">
    <source>
        <dbReference type="ARBA" id="ARBA00023125"/>
    </source>
</evidence>
<dbReference type="Pfam" id="PF00392">
    <property type="entry name" value="GntR"/>
    <property type="match status" value="1"/>
</dbReference>
<name>A0ABR7R1S9_9PROT</name>
<evidence type="ECO:0000256" key="1">
    <source>
        <dbReference type="ARBA" id="ARBA00023015"/>
    </source>
</evidence>
<dbReference type="InterPro" id="IPR008920">
    <property type="entry name" value="TF_FadR/GntR_C"/>
</dbReference>
<dbReference type="Proteomes" id="UP000603940">
    <property type="component" value="Unassembled WGS sequence"/>
</dbReference>
<comment type="caution">
    <text evidence="5">The sequence shown here is derived from an EMBL/GenBank/DDBJ whole genome shotgun (WGS) entry which is preliminary data.</text>
</comment>
<dbReference type="InterPro" id="IPR011711">
    <property type="entry name" value="GntR_C"/>
</dbReference>
<keyword evidence="1" id="KW-0805">Transcription regulation</keyword>
<evidence type="ECO:0000313" key="5">
    <source>
        <dbReference type="EMBL" id="MBC9175690.1"/>
    </source>
</evidence>
<evidence type="ECO:0000313" key="6">
    <source>
        <dbReference type="Proteomes" id="UP000603940"/>
    </source>
</evidence>
<dbReference type="InterPro" id="IPR036388">
    <property type="entry name" value="WH-like_DNA-bd_sf"/>
</dbReference>
<accession>A0ABR7R1S9</accession>
<dbReference type="SUPFAM" id="SSF48008">
    <property type="entry name" value="GntR ligand-binding domain-like"/>
    <property type="match status" value="1"/>
</dbReference>
<dbReference type="InterPro" id="IPR000524">
    <property type="entry name" value="Tscrpt_reg_HTH_GntR"/>
</dbReference>
<organism evidence="5 6">
    <name type="scientific">Pseudoroseomonas ludipueritiae</name>
    <dbReference type="NCBI Taxonomy" id="198093"/>
    <lineage>
        <taxon>Bacteria</taxon>
        <taxon>Pseudomonadati</taxon>
        <taxon>Pseudomonadota</taxon>
        <taxon>Alphaproteobacteria</taxon>
        <taxon>Acetobacterales</taxon>
        <taxon>Acetobacteraceae</taxon>
        <taxon>Pseudoroseomonas</taxon>
    </lineage>
</organism>
<dbReference type="PANTHER" id="PTHR43537:SF39">
    <property type="entry name" value="HTH-TYPE TRANSCRIPTIONAL REGULATOR MCBR"/>
    <property type="match status" value="1"/>
</dbReference>
<keyword evidence="3" id="KW-0804">Transcription</keyword>
<proteinExistence type="predicted"/>
<dbReference type="PANTHER" id="PTHR43537">
    <property type="entry name" value="TRANSCRIPTIONAL REGULATOR, GNTR FAMILY"/>
    <property type="match status" value="1"/>
</dbReference>
<keyword evidence="6" id="KW-1185">Reference proteome</keyword>
<sequence length="197" mass="21401">MLSRLKPGEKLQLRPLAAQLGISATPVREALLRLVSEQALSMDERGTVVVPSISRERFLEIRHLRCQLEGEAALAAAHRVTPADIGALTAVHASMMEAERAKNFVAAVQANEKFHFGICRLAAMPVLLGLVENLWMQCGPLLSRLYEVAPLYNGHQEALTALSNGDAEGVRTAMIRDIDEGSRPLLALLNSDASSRV</sequence>
<dbReference type="InterPro" id="IPR036390">
    <property type="entry name" value="WH_DNA-bd_sf"/>
</dbReference>
<evidence type="ECO:0000256" key="3">
    <source>
        <dbReference type="ARBA" id="ARBA00023163"/>
    </source>
</evidence>
<dbReference type="SMART" id="SM00895">
    <property type="entry name" value="FCD"/>
    <property type="match status" value="1"/>
</dbReference>
<keyword evidence="2" id="KW-0238">DNA-binding</keyword>
<feature type="domain" description="HTH gntR-type" evidence="4">
    <location>
        <begin position="1"/>
        <end position="52"/>
    </location>
</feature>
<gene>
    <name evidence="5" type="ORF">IBL25_01860</name>
</gene>